<dbReference type="NCBIfam" id="NF011162">
    <property type="entry name" value="PRK14563.1"/>
    <property type="match status" value="1"/>
</dbReference>
<organism evidence="4 5">
    <name type="scientific">Saccharophagus degradans</name>
    <dbReference type="NCBI Taxonomy" id="86304"/>
    <lineage>
        <taxon>Bacteria</taxon>
        <taxon>Pseudomonadati</taxon>
        <taxon>Pseudomonadota</taxon>
        <taxon>Gammaproteobacteria</taxon>
        <taxon>Cellvibrionales</taxon>
        <taxon>Cellvibrionaceae</taxon>
        <taxon>Saccharophagus</taxon>
    </lineage>
</organism>
<dbReference type="EMBL" id="JAUOPB010000013">
    <property type="protein sequence ID" value="MDO6424173.1"/>
    <property type="molecule type" value="Genomic_DNA"/>
</dbReference>
<reference evidence="4" key="1">
    <citation type="submission" date="2023-07" db="EMBL/GenBank/DDBJ databases">
        <title>Genome content predicts the carbon catabolic preferences of heterotrophic bacteria.</title>
        <authorList>
            <person name="Gralka M."/>
        </authorList>
    </citation>
    <scope>NUCLEOTIDE SEQUENCE</scope>
    <source>
        <strain evidence="4">I3M17_2</strain>
    </source>
</reference>
<dbReference type="Proteomes" id="UP001169760">
    <property type="component" value="Unassembled WGS sequence"/>
</dbReference>
<dbReference type="NCBIfam" id="NF041886">
    <property type="entry name" value="Rmf_CrpP_fam"/>
    <property type="match status" value="1"/>
</dbReference>
<keyword evidence="1 3" id="KW-0963">Cytoplasm</keyword>
<proteinExistence type="inferred from homology"/>
<evidence type="ECO:0000313" key="4">
    <source>
        <dbReference type="EMBL" id="MDO6424173.1"/>
    </source>
</evidence>
<evidence type="ECO:0000313" key="5">
    <source>
        <dbReference type="Proteomes" id="UP001169760"/>
    </source>
</evidence>
<dbReference type="HAMAP" id="MF_00919">
    <property type="entry name" value="RMF"/>
    <property type="match status" value="1"/>
</dbReference>
<dbReference type="InterPro" id="IPR007040">
    <property type="entry name" value="Ribosome_modulation_factor"/>
</dbReference>
<dbReference type="AlphaFoldDB" id="A0AAW7X919"/>
<sequence>MKRQKRDHTSRAFTRGYQAGVEGRSRSLCPHSTGEIKQSWLTGWREGREDHWNGFNTLAQVQRISNIS</sequence>
<dbReference type="RefSeq" id="WP_011468231.1">
    <property type="nucleotide sequence ID" value="NZ_CP123764.1"/>
</dbReference>
<dbReference type="Gene3D" id="1.10.10.620">
    <property type="entry name" value="ribosome modulation factor like domain"/>
    <property type="match status" value="1"/>
</dbReference>
<dbReference type="GO" id="GO:0005737">
    <property type="term" value="C:cytoplasm"/>
    <property type="evidence" value="ECO:0007669"/>
    <property type="project" value="UniProtKB-SubCell"/>
</dbReference>
<dbReference type="SMR" id="A0AAW7X919"/>
<dbReference type="InterPro" id="IPR023200">
    <property type="entry name" value="RMF_sf"/>
</dbReference>
<evidence type="ECO:0000256" key="2">
    <source>
        <dbReference type="ARBA" id="ARBA00022845"/>
    </source>
</evidence>
<keyword evidence="2 3" id="KW-0810">Translation regulation</keyword>
<dbReference type="GeneID" id="98613424"/>
<comment type="subcellular location">
    <subcellularLocation>
        <location evidence="3">Cytoplasm</location>
    </subcellularLocation>
</comment>
<comment type="function">
    <text evidence="3">During stationary phase, converts 70S ribosomes to an inactive dimeric form (100S ribosomes).</text>
</comment>
<gene>
    <name evidence="3 4" type="primary">rmf</name>
    <name evidence="4" type="ORF">Q4521_16930</name>
</gene>
<accession>A0AAW7X919</accession>
<comment type="caution">
    <text evidence="4">The sequence shown here is derived from an EMBL/GenBank/DDBJ whole genome shotgun (WGS) entry which is preliminary data.</text>
</comment>
<protein>
    <recommendedName>
        <fullName evidence="3">Ribosome modulation factor</fullName>
        <shortName evidence="3">RMF</shortName>
    </recommendedName>
</protein>
<name>A0AAW7X919_9GAMM</name>
<evidence type="ECO:0000256" key="1">
    <source>
        <dbReference type="ARBA" id="ARBA00022490"/>
    </source>
</evidence>
<dbReference type="GO" id="GO:0006417">
    <property type="term" value="P:regulation of translation"/>
    <property type="evidence" value="ECO:0007669"/>
    <property type="project" value="UniProtKB-UniRule"/>
</dbReference>
<evidence type="ECO:0000256" key="3">
    <source>
        <dbReference type="HAMAP-Rule" id="MF_00919"/>
    </source>
</evidence>
<comment type="similarity">
    <text evidence="3">Belongs to the ribosome modulation factor family.</text>
</comment>
<dbReference type="Pfam" id="PF04957">
    <property type="entry name" value="RMF"/>
    <property type="match status" value="1"/>
</dbReference>